<feature type="region of interest" description="Disordered" evidence="2">
    <location>
        <begin position="1197"/>
        <end position="1219"/>
    </location>
</feature>
<name>A0A6A0B7L8_9LACT</name>
<evidence type="ECO:0000313" key="4">
    <source>
        <dbReference type="Proteomes" id="UP000475928"/>
    </source>
</evidence>
<feature type="coiled-coil region" evidence="1">
    <location>
        <begin position="481"/>
        <end position="515"/>
    </location>
</feature>
<dbReference type="EMBL" id="BLLH01000011">
    <property type="protein sequence ID" value="GFH41282.1"/>
    <property type="molecule type" value="Genomic_DNA"/>
</dbReference>
<dbReference type="RefSeq" id="WP_172357611.1">
    <property type="nucleotide sequence ID" value="NZ_BLLH01000011.1"/>
</dbReference>
<protein>
    <submittedName>
        <fullName evidence="3">Uncharacterized protein</fullName>
    </submittedName>
</protein>
<gene>
    <name evidence="3" type="ORF">Hs20B_16800</name>
</gene>
<evidence type="ECO:0000256" key="1">
    <source>
        <dbReference type="SAM" id="Coils"/>
    </source>
</evidence>
<reference evidence="3 4" key="1">
    <citation type="submission" date="2020-02" db="EMBL/GenBank/DDBJ databases">
        <title>Draft genome sequence of Lactococcus sp. Hs20B0-1.</title>
        <authorList>
            <person name="Noda S."/>
            <person name="Yuki M."/>
            <person name="Ohkuma M."/>
        </authorList>
    </citation>
    <scope>NUCLEOTIDE SEQUENCE [LARGE SCALE GENOMIC DNA]</scope>
    <source>
        <strain evidence="3 4">Hs20B0-1</strain>
    </source>
</reference>
<keyword evidence="1" id="KW-0175">Coiled coil</keyword>
<accession>A0A6A0B7L8</accession>
<evidence type="ECO:0000256" key="2">
    <source>
        <dbReference type="SAM" id="MobiDB-lite"/>
    </source>
</evidence>
<evidence type="ECO:0000313" key="3">
    <source>
        <dbReference type="EMBL" id="GFH41282.1"/>
    </source>
</evidence>
<dbReference type="Proteomes" id="UP000475928">
    <property type="component" value="Unassembled WGS sequence"/>
</dbReference>
<feature type="coiled-coil region" evidence="1">
    <location>
        <begin position="76"/>
        <end position="110"/>
    </location>
</feature>
<keyword evidence="4" id="KW-1185">Reference proteome</keyword>
<proteinExistence type="predicted"/>
<comment type="caution">
    <text evidence="3">The sequence shown here is derived from an EMBL/GenBank/DDBJ whole genome shotgun (WGS) entry which is preliminary data.</text>
</comment>
<organism evidence="3 4">
    <name type="scientific">Pseudolactococcus insecticola</name>
    <dbReference type="NCBI Taxonomy" id="2709158"/>
    <lineage>
        <taxon>Bacteria</taxon>
        <taxon>Bacillati</taxon>
        <taxon>Bacillota</taxon>
        <taxon>Bacilli</taxon>
        <taxon>Lactobacillales</taxon>
        <taxon>Streptococcaceae</taxon>
        <taxon>Pseudolactococcus</taxon>
    </lineage>
</organism>
<sequence length="1425" mass="149221">MKKRFSGSVSDSKFRPLVAVSGSTKAVAYALGGAAVVVGAAVATLTVDTPTAAADTTITYDGLGNTYNLPDQQTAYNAALARFQTAQSEVNSLNAQVADLQAQYQAIIDKAIAGGLTPSYSGDDVSSSDKGVITIGASDTMDTSVTYQEAQAKLDQWQAQMTKALADVTAAINQIKQADSSQEDYAALQALVIDYNNKITADANKLNVEAGSMVATYNPSTTVSVSTAAEALAKFNEIDAQLAAQLQTQLNNAVDVTQETISQINMGISMNAKTTATGLSQTYGDLTVTVTANESSKTITLTDANGDGSYQDDLQKFLDSENASIAAQKAAIQAKIADKSANANALDGIYDVISNDLTNKQQVNQSQNDKIVLDAADVLETAKSTVEQTNALVAEASKKDDVVNNINSIIEKISKKDTDYTPYDQAPLEVSKIDATTIIANSDDSDPQNDALYDLSGDTLAEAQATLDKITAIVANQSSTIAENQAAIDTAYAEVERLKKQLADYQTAYAAYQVAFAKYVKDAAAYAKFYGYAFDADGNETQTGSGTGSGGATADGVTKVADVLGEPTYTVNSASKDTVSAAVSQIIQDTDLNMDQFDGITKTTDFSNIASTATFSSAFYRGTGAGDIEKMLTNTLTGAGGTVWQAEPGFANNVAAQEALAGYRAAEDSDDNIKSPDLVLRTIISASTIINAANAGITNIDVGSVTFPNAIVYTDKDGNIQRADFTTELYVTVPQQTAEYMAMASNYITPALVVQYSIKSYDTDSTTSGEEGLGISVWAMIATDTMVGSDGTTGTTISGSVNVDGNSAGNVSSTGTGKAVGSAGGLLSTLSTSGGLMPGTYGVGGIFSNDQVIAIAVNPIEGLPIIWGSNKNVLIAQSYSDIDAGQSVKLSDGRTYGLVFMDGAGYQSSVPGVPNTDNQIYFTTKVSNNSGTSISNTGFLQLTNTSSPQNSIWYDFIANDTISGQVASIQAGFFGQAYTLAPPMPVLPPELPDVTAAKIELEKFEKFIANIGSADQANYSITYDTATIPTPDTLQTTYTLLTPTNEIEKPPVVTVNPVMAQFSTTPVFTSNIPDIEDFGTVAINVDIKKNLKPLKTVVVEDAGSQALELSIKTTLKPLDRVVTNDYGGQAIQVSKSITLKPLTPLVTDDLGSQALEISKTINLKPVATQAVMDAGSQALSIIEKTNLKPLPVLAAPVTSDSKTSTTSTSTTPTSITDNKTTTSVTLSSNATVSDIVNAVLTKIGEKAIQEANFDKLTDYVKTAITKVPDGVTNVPQYILDNLTLKVTTVDDKTQTIALSMVYPAVATPVSTSTSTPVTATMAAPVKLDLLTNVIIMASNPAKYTGNVSNSLPFIQAEAAVNNAITKTVTNDLTRQSQIDIFNAVYDLVSKGTPVSDVTIVRLSNGTVSVNVTDKPVVSIPVKVGD</sequence>